<dbReference type="InterPro" id="IPR029063">
    <property type="entry name" value="SAM-dependent_MTases_sf"/>
</dbReference>
<evidence type="ECO:0000259" key="3">
    <source>
        <dbReference type="Pfam" id="PF01555"/>
    </source>
</evidence>
<gene>
    <name evidence="4" type="ORF">IR213_16135</name>
</gene>
<keyword evidence="1" id="KW-0489">Methyltransferase</keyword>
<sequence>YYSLKGDLVFDPFAGSGTLGQAALDYGRNIFLTEIQLDYFERIKEKLNLYFDVEFLNSDSFLFREEVIE</sequence>
<keyword evidence="5" id="KW-1185">Reference proteome</keyword>
<dbReference type="Gene3D" id="3.40.50.150">
    <property type="entry name" value="Vaccinia Virus protein VP39"/>
    <property type="match status" value="1"/>
</dbReference>
<dbReference type="Pfam" id="PF01555">
    <property type="entry name" value="N6_N4_Mtase"/>
    <property type="match status" value="1"/>
</dbReference>
<proteinExistence type="predicted"/>
<accession>A0A930UAR5</accession>
<feature type="domain" description="DNA methylase N-4/N-6" evidence="3">
    <location>
        <begin position="2"/>
        <end position="45"/>
    </location>
</feature>
<dbReference type="SUPFAM" id="SSF53335">
    <property type="entry name" value="S-adenosyl-L-methionine-dependent methyltransferases"/>
    <property type="match status" value="1"/>
</dbReference>
<dbReference type="GO" id="GO:0008170">
    <property type="term" value="F:N-methyltransferase activity"/>
    <property type="evidence" value="ECO:0007669"/>
    <property type="project" value="InterPro"/>
</dbReference>
<keyword evidence="2" id="KW-0808">Transferase</keyword>
<dbReference type="Proteomes" id="UP000646211">
    <property type="component" value="Unassembled WGS sequence"/>
</dbReference>
<organism evidence="4 5">
    <name type="scientific">Flavobacterium soyangense</name>
    <dbReference type="NCBI Taxonomy" id="2023265"/>
    <lineage>
        <taxon>Bacteria</taxon>
        <taxon>Pseudomonadati</taxon>
        <taxon>Bacteroidota</taxon>
        <taxon>Flavobacteriia</taxon>
        <taxon>Flavobacteriales</taxon>
        <taxon>Flavobacteriaceae</taxon>
        <taxon>Flavobacterium</taxon>
    </lineage>
</organism>
<reference evidence="4" key="1">
    <citation type="submission" date="2020-11" db="EMBL/GenBank/DDBJ databases">
        <title>Genome of Flavobacterium soyangense.</title>
        <authorList>
            <person name="Liu Q."/>
            <person name="Xin Y.-H."/>
        </authorList>
    </citation>
    <scope>NUCLEOTIDE SEQUENCE</scope>
    <source>
        <strain evidence="4">CGMCC 1.13493</strain>
    </source>
</reference>
<protein>
    <recommendedName>
        <fullName evidence="3">DNA methylase N-4/N-6 domain-containing protein</fullName>
    </recommendedName>
</protein>
<dbReference type="EMBL" id="JADHEC010000094">
    <property type="protein sequence ID" value="MBF2710093.1"/>
    <property type="molecule type" value="Genomic_DNA"/>
</dbReference>
<dbReference type="InterPro" id="IPR001091">
    <property type="entry name" value="RM_Methyltransferase"/>
</dbReference>
<dbReference type="AlphaFoldDB" id="A0A930UAR5"/>
<evidence type="ECO:0000256" key="2">
    <source>
        <dbReference type="ARBA" id="ARBA00022679"/>
    </source>
</evidence>
<evidence type="ECO:0000313" key="4">
    <source>
        <dbReference type="EMBL" id="MBF2710093.1"/>
    </source>
</evidence>
<dbReference type="RefSeq" id="WP_228479221.1">
    <property type="nucleotide sequence ID" value="NZ_JADHEC010000094.1"/>
</dbReference>
<comment type="caution">
    <text evidence="4">The sequence shown here is derived from an EMBL/GenBank/DDBJ whole genome shotgun (WGS) entry which is preliminary data.</text>
</comment>
<evidence type="ECO:0000313" key="5">
    <source>
        <dbReference type="Proteomes" id="UP000646211"/>
    </source>
</evidence>
<evidence type="ECO:0000256" key="1">
    <source>
        <dbReference type="ARBA" id="ARBA00022603"/>
    </source>
</evidence>
<dbReference type="PRINTS" id="PR00508">
    <property type="entry name" value="S21N4MTFRASE"/>
</dbReference>
<name>A0A930UAR5_9FLAO</name>
<dbReference type="InterPro" id="IPR002941">
    <property type="entry name" value="DNA_methylase_N4/N6"/>
</dbReference>
<dbReference type="GO" id="GO:0032259">
    <property type="term" value="P:methylation"/>
    <property type="evidence" value="ECO:0007669"/>
    <property type="project" value="UniProtKB-KW"/>
</dbReference>
<feature type="non-terminal residue" evidence="4">
    <location>
        <position position="1"/>
    </location>
</feature>
<dbReference type="GO" id="GO:0003677">
    <property type="term" value="F:DNA binding"/>
    <property type="evidence" value="ECO:0007669"/>
    <property type="project" value="InterPro"/>
</dbReference>